<sequence>MWRWNRALHGGRVLSAESYRRMVTPEGAAAEAGHRYGFGIRASTIEGRRMYAHSGGILGFVSMLIYLPEDDITVAVVRNATGRGSDGVDPIAHRLAAVALGAPDRPSASLAANPEHPTQPTPERR</sequence>
<feature type="domain" description="Beta-lactamase-related" evidence="2">
    <location>
        <begin position="3"/>
        <end position="96"/>
    </location>
</feature>
<dbReference type="PANTHER" id="PTHR46825">
    <property type="entry name" value="D-ALANYL-D-ALANINE-CARBOXYPEPTIDASE/ENDOPEPTIDASE AMPH"/>
    <property type="match status" value="1"/>
</dbReference>
<evidence type="ECO:0000259" key="2">
    <source>
        <dbReference type="Pfam" id="PF00144"/>
    </source>
</evidence>
<dbReference type="InterPro" id="IPR001466">
    <property type="entry name" value="Beta-lactam-related"/>
</dbReference>
<dbReference type="InterPro" id="IPR012338">
    <property type="entry name" value="Beta-lactam/transpept-like"/>
</dbReference>
<gene>
    <name evidence="3" type="ORF">QFW77_07545</name>
</gene>
<organism evidence="3 4">
    <name type="scientific">Luteimonas endophytica</name>
    <dbReference type="NCBI Taxonomy" id="3042023"/>
    <lineage>
        <taxon>Bacteria</taxon>
        <taxon>Pseudomonadati</taxon>
        <taxon>Pseudomonadota</taxon>
        <taxon>Gammaproteobacteria</taxon>
        <taxon>Lysobacterales</taxon>
        <taxon>Lysobacteraceae</taxon>
        <taxon>Luteimonas</taxon>
    </lineage>
</organism>
<dbReference type="EMBL" id="JARXRM010000028">
    <property type="protein sequence ID" value="MDH5822847.1"/>
    <property type="molecule type" value="Genomic_DNA"/>
</dbReference>
<evidence type="ECO:0000313" key="3">
    <source>
        <dbReference type="EMBL" id="MDH5822847.1"/>
    </source>
</evidence>
<dbReference type="Pfam" id="PF00144">
    <property type="entry name" value="Beta-lactamase"/>
    <property type="match status" value="1"/>
</dbReference>
<reference evidence="3 4" key="1">
    <citation type="submission" date="2023-04" db="EMBL/GenBank/DDBJ databases">
        <title>Luteimonas endophyticus RD2P54.</title>
        <authorList>
            <person name="Sun J.-Q."/>
        </authorList>
    </citation>
    <scope>NUCLEOTIDE SEQUENCE [LARGE SCALE GENOMIC DNA]</scope>
    <source>
        <strain evidence="3 4">RD2P54</strain>
    </source>
</reference>
<dbReference type="RefSeq" id="WP_280573845.1">
    <property type="nucleotide sequence ID" value="NZ_JARXRM010000028.1"/>
</dbReference>
<dbReference type="PANTHER" id="PTHR46825:SF9">
    <property type="entry name" value="BETA-LACTAMASE-RELATED DOMAIN-CONTAINING PROTEIN"/>
    <property type="match status" value="1"/>
</dbReference>
<comment type="caution">
    <text evidence="3">The sequence shown here is derived from an EMBL/GenBank/DDBJ whole genome shotgun (WGS) entry which is preliminary data.</text>
</comment>
<evidence type="ECO:0000256" key="1">
    <source>
        <dbReference type="SAM" id="MobiDB-lite"/>
    </source>
</evidence>
<keyword evidence="4" id="KW-1185">Reference proteome</keyword>
<proteinExistence type="predicted"/>
<dbReference type="Proteomes" id="UP001156940">
    <property type="component" value="Unassembled WGS sequence"/>
</dbReference>
<evidence type="ECO:0000313" key="4">
    <source>
        <dbReference type="Proteomes" id="UP001156940"/>
    </source>
</evidence>
<protein>
    <submittedName>
        <fullName evidence="3">Serine hydrolase</fullName>
    </submittedName>
</protein>
<dbReference type="GO" id="GO:0016787">
    <property type="term" value="F:hydrolase activity"/>
    <property type="evidence" value="ECO:0007669"/>
    <property type="project" value="UniProtKB-KW"/>
</dbReference>
<name>A0ABT6J8D4_9GAMM</name>
<keyword evidence="3" id="KW-0378">Hydrolase</keyword>
<dbReference type="SUPFAM" id="SSF56601">
    <property type="entry name" value="beta-lactamase/transpeptidase-like"/>
    <property type="match status" value="1"/>
</dbReference>
<dbReference type="Gene3D" id="3.40.710.10">
    <property type="entry name" value="DD-peptidase/beta-lactamase superfamily"/>
    <property type="match status" value="1"/>
</dbReference>
<feature type="region of interest" description="Disordered" evidence="1">
    <location>
        <begin position="105"/>
        <end position="125"/>
    </location>
</feature>
<accession>A0ABT6J8D4</accession>
<dbReference type="InterPro" id="IPR050491">
    <property type="entry name" value="AmpC-like"/>
</dbReference>